<evidence type="ECO:0000313" key="1">
    <source>
        <dbReference type="EMBL" id="QDS95232.1"/>
    </source>
</evidence>
<name>A0A517MK16_9BACT</name>
<reference evidence="1 2" key="1">
    <citation type="submission" date="2019-02" db="EMBL/GenBank/DDBJ databases">
        <title>Deep-cultivation of Planctomycetes and their phenomic and genomic characterization uncovers novel biology.</title>
        <authorList>
            <person name="Wiegand S."/>
            <person name="Jogler M."/>
            <person name="Boedeker C."/>
            <person name="Pinto D."/>
            <person name="Vollmers J."/>
            <person name="Rivas-Marin E."/>
            <person name="Kohn T."/>
            <person name="Peeters S.H."/>
            <person name="Heuer A."/>
            <person name="Rast P."/>
            <person name="Oberbeckmann S."/>
            <person name="Bunk B."/>
            <person name="Jeske O."/>
            <person name="Meyerdierks A."/>
            <person name="Storesund J.E."/>
            <person name="Kallscheuer N."/>
            <person name="Luecker S."/>
            <person name="Lage O.M."/>
            <person name="Pohl T."/>
            <person name="Merkel B.J."/>
            <person name="Hornburger P."/>
            <person name="Mueller R.-W."/>
            <person name="Bruemmer F."/>
            <person name="Labrenz M."/>
            <person name="Spormann A.M."/>
            <person name="Op den Camp H."/>
            <person name="Overmann J."/>
            <person name="Amann R."/>
            <person name="Jetten M.S.M."/>
            <person name="Mascher T."/>
            <person name="Medema M.H."/>
            <person name="Devos D.P."/>
            <person name="Kaster A.-K."/>
            <person name="Ovreas L."/>
            <person name="Rohde M."/>
            <person name="Galperin M.Y."/>
            <person name="Jogler C."/>
        </authorList>
    </citation>
    <scope>NUCLEOTIDE SEQUENCE [LARGE SCALE GENOMIC DNA]</scope>
    <source>
        <strain evidence="1 2">FF011L</strain>
    </source>
</reference>
<dbReference type="EMBL" id="CP036262">
    <property type="protein sequence ID" value="QDS95232.1"/>
    <property type="molecule type" value="Genomic_DNA"/>
</dbReference>
<dbReference type="KEGG" id="rml:FF011L_40250"/>
<accession>A0A517MK16</accession>
<dbReference type="Proteomes" id="UP000320672">
    <property type="component" value="Chromosome"/>
</dbReference>
<organism evidence="1 2">
    <name type="scientific">Roseimaritima multifibrata</name>
    <dbReference type="NCBI Taxonomy" id="1930274"/>
    <lineage>
        <taxon>Bacteria</taxon>
        <taxon>Pseudomonadati</taxon>
        <taxon>Planctomycetota</taxon>
        <taxon>Planctomycetia</taxon>
        <taxon>Pirellulales</taxon>
        <taxon>Pirellulaceae</taxon>
        <taxon>Roseimaritima</taxon>
    </lineage>
</organism>
<keyword evidence="2" id="KW-1185">Reference proteome</keyword>
<evidence type="ECO:0000313" key="2">
    <source>
        <dbReference type="Proteomes" id="UP000320672"/>
    </source>
</evidence>
<protein>
    <submittedName>
        <fullName evidence="1">Uncharacterized protein</fullName>
    </submittedName>
</protein>
<dbReference type="AlphaFoldDB" id="A0A517MK16"/>
<proteinExistence type="predicted"/>
<dbReference type="RefSeq" id="WP_145353242.1">
    <property type="nucleotide sequence ID" value="NZ_CP036262.1"/>
</dbReference>
<gene>
    <name evidence="1" type="ORF">FF011L_40250</name>
</gene>
<sequence length="84" mass="9550">MVAYHLWRVIYKFLRANAVDAARCHLLWRLANGFRRESAQAKRNTRSLSGECPTACTVRLRKIRGSLRMVSISDDESIDGTLGL</sequence>